<protein>
    <submittedName>
        <fullName evidence="1">Uncharacterized protein</fullName>
    </submittedName>
</protein>
<dbReference type="KEGG" id="emx:FKV68_30955"/>
<gene>
    <name evidence="1" type="ORF">FKV68_30955</name>
</gene>
<organism evidence="1 2">
    <name type="scientific">Sinorhizobium mexicanum</name>
    <dbReference type="NCBI Taxonomy" id="375549"/>
    <lineage>
        <taxon>Bacteria</taxon>
        <taxon>Pseudomonadati</taxon>
        <taxon>Pseudomonadota</taxon>
        <taxon>Alphaproteobacteria</taxon>
        <taxon>Hyphomicrobiales</taxon>
        <taxon>Rhizobiaceae</taxon>
        <taxon>Sinorhizobium/Ensifer group</taxon>
        <taxon>Sinorhizobium</taxon>
    </lineage>
</organism>
<dbReference type="EMBL" id="CP041241">
    <property type="protein sequence ID" value="QLL65708.1"/>
    <property type="molecule type" value="Genomic_DNA"/>
</dbReference>
<dbReference type="SUPFAM" id="SSF54909">
    <property type="entry name" value="Dimeric alpha+beta barrel"/>
    <property type="match status" value="1"/>
</dbReference>
<reference evidence="1 2" key="1">
    <citation type="submission" date="2019-06" db="EMBL/GenBank/DDBJ databases">
        <title>Complete genome sequence of Ensifer mexicanus ITTG R7 isolated from nodules of Acacia angustissima (Mill.) Kuntze.</title>
        <authorList>
            <person name="Rincon-Rosales R."/>
            <person name="Rogel M.A."/>
            <person name="Guerrero G."/>
            <person name="Rincon-Molina C.I."/>
            <person name="Lopez-Lopez A."/>
            <person name="Martinez-Romero E."/>
        </authorList>
    </citation>
    <scope>NUCLEOTIDE SEQUENCE [LARGE SCALE GENOMIC DNA]</scope>
    <source>
        <strain evidence="1 2">ITTG R7</strain>
        <plasmid evidence="2">pemeittgr7c</plasmid>
    </source>
</reference>
<keyword evidence="2" id="KW-1185">Reference proteome</keyword>
<dbReference type="AlphaFoldDB" id="A0A859R8E4"/>
<dbReference type="Pfam" id="PF14114">
    <property type="entry name" value="DUF4286"/>
    <property type="match status" value="1"/>
</dbReference>
<dbReference type="InterPro" id="IPR011008">
    <property type="entry name" value="Dimeric_a/b-barrel"/>
</dbReference>
<name>A0A859R8E4_9HYPH</name>
<dbReference type="RefSeq" id="WP_180942604.1">
    <property type="nucleotide sequence ID" value="NZ_CP041241.1"/>
</dbReference>
<geneLocation type="plasmid" evidence="2">
    <name>pemeittgr7c</name>
</geneLocation>
<dbReference type="InterPro" id="IPR025563">
    <property type="entry name" value="DUF4286"/>
</dbReference>
<accession>A0A859R8E4</accession>
<evidence type="ECO:0000313" key="2">
    <source>
        <dbReference type="Proteomes" id="UP000510721"/>
    </source>
</evidence>
<keyword evidence="1" id="KW-0614">Plasmid</keyword>
<proteinExistence type="predicted"/>
<sequence length="115" mass="13564">MDDSERKAMLMVMLECEQGWEDEFNQWYDEEHLPERLACPGFLSARRYRAIEGKPRFLATYELESLAALQTEQYLALKEGTAWTKRMRPHKGGLVRHVYVDITTPLRPFLGPRKF</sequence>
<dbReference type="Proteomes" id="UP000510721">
    <property type="component" value="Plasmid pEmeITTGR7c"/>
</dbReference>
<evidence type="ECO:0000313" key="1">
    <source>
        <dbReference type="EMBL" id="QLL65708.1"/>
    </source>
</evidence>